<comment type="subcellular location">
    <subcellularLocation>
        <location evidence="2">Membrane</location>
    </subcellularLocation>
</comment>
<evidence type="ECO:0000256" key="13">
    <source>
        <dbReference type="SAM" id="MobiDB-lite"/>
    </source>
</evidence>
<dbReference type="GO" id="GO:0009916">
    <property type="term" value="F:alternative oxidase activity"/>
    <property type="evidence" value="ECO:0007669"/>
    <property type="project" value="InterPro"/>
</dbReference>
<evidence type="ECO:0000313" key="14">
    <source>
        <dbReference type="EMBL" id="KAK2186069.1"/>
    </source>
</evidence>
<dbReference type="EMBL" id="JAODUO010000214">
    <property type="protein sequence ID" value="KAK2186069.1"/>
    <property type="molecule type" value="Genomic_DNA"/>
</dbReference>
<keyword evidence="11" id="KW-0408">Iron</keyword>
<keyword evidence="4" id="KW-0813">Transport</keyword>
<evidence type="ECO:0000256" key="12">
    <source>
        <dbReference type="ARBA" id="ARBA00023136"/>
    </source>
</evidence>
<dbReference type="Proteomes" id="UP001209878">
    <property type="component" value="Unassembled WGS sequence"/>
</dbReference>
<keyword evidence="9" id="KW-1133">Transmembrane helix</keyword>
<protein>
    <recommendedName>
        <fullName evidence="16">Alternative oxidase</fullName>
    </recommendedName>
</protein>
<dbReference type="InterPro" id="IPR002680">
    <property type="entry name" value="AOX"/>
</dbReference>
<gene>
    <name evidence="14" type="ORF">NP493_204g07002</name>
</gene>
<evidence type="ECO:0000256" key="7">
    <source>
        <dbReference type="ARBA" id="ARBA00022723"/>
    </source>
</evidence>
<dbReference type="Gene3D" id="1.20.1260.140">
    <property type="entry name" value="Alternative oxidase"/>
    <property type="match status" value="2"/>
</dbReference>
<dbReference type="Pfam" id="PF01786">
    <property type="entry name" value="AOX"/>
    <property type="match status" value="2"/>
</dbReference>
<dbReference type="PANTHER" id="PTHR31803">
    <property type="entry name" value="ALTERNATIVE OXIDASE"/>
    <property type="match status" value="1"/>
</dbReference>
<evidence type="ECO:0000256" key="5">
    <source>
        <dbReference type="ARBA" id="ARBA00022660"/>
    </source>
</evidence>
<proteinExistence type="inferred from homology"/>
<keyword evidence="7" id="KW-0479">Metal-binding</keyword>
<evidence type="ECO:0000256" key="10">
    <source>
        <dbReference type="ARBA" id="ARBA00023002"/>
    </source>
</evidence>
<keyword evidence="8" id="KW-0249">Electron transport</keyword>
<sequence length="431" mass="48951">MIDAVRGGGLHESAIDSLPRQLLDYVVEEDSRGDMIVYNCNDGLHRLRMTATCGAESHSVKKYLWRHPISQHLLLRGIAGIPVLTPVFLPLHPGKSLSVCGQPKGQSSRSISGTGRPVDVDKELEGHIEKLKEKKDGVIKNPCAFKHSHFRATREIPPTVDRFIDPVMIGVEGTQLIHGSEVPPVWSEDEVMKVRVTHKNPNSLVEKFAYRVVKALKFLVDTATGFNRKIRTEKMWIDRICFLESIAVVPPMMGAMTHHISSLRKMDSDHGWVKTLLEEAENERMHLMVGMSLKKPSFLFRNFVSIAQGAELPLKRHADHIILNCGMVLSGDGFRRSEAGDLAHFVGYLEEEAVFTYTKCLWDIEHGQLQHWQTMPAPKLALEYWQLPDWATMRDVIFHIRADEDHHRIVNHTLAMLKKEKIKITPDEPKK</sequence>
<comment type="caution">
    <text evidence="14">The sequence shown here is derived from an EMBL/GenBank/DDBJ whole genome shotgun (WGS) entry which is preliminary data.</text>
</comment>
<name>A0AAD9P116_RIDPI</name>
<evidence type="ECO:0008006" key="16">
    <source>
        <dbReference type="Google" id="ProtNLM"/>
    </source>
</evidence>
<dbReference type="GO" id="GO:0005739">
    <property type="term" value="C:mitochondrion"/>
    <property type="evidence" value="ECO:0007669"/>
    <property type="project" value="TreeGrafter"/>
</dbReference>
<keyword evidence="5" id="KW-0679">Respiratory chain</keyword>
<evidence type="ECO:0000256" key="1">
    <source>
        <dbReference type="ARBA" id="ARBA00001962"/>
    </source>
</evidence>
<feature type="region of interest" description="Disordered" evidence="13">
    <location>
        <begin position="99"/>
        <end position="119"/>
    </location>
</feature>
<accession>A0AAD9P116</accession>
<evidence type="ECO:0000256" key="4">
    <source>
        <dbReference type="ARBA" id="ARBA00022448"/>
    </source>
</evidence>
<dbReference type="PANTHER" id="PTHR31803:SF3">
    <property type="entry name" value="ALTERNATIVE OXIDASE"/>
    <property type="match status" value="1"/>
</dbReference>
<dbReference type="GO" id="GO:0010230">
    <property type="term" value="P:alternative respiration"/>
    <property type="evidence" value="ECO:0007669"/>
    <property type="project" value="TreeGrafter"/>
</dbReference>
<dbReference type="GO" id="GO:0046872">
    <property type="term" value="F:metal ion binding"/>
    <property type="evidence" value="ECO:0007669"/>
    <property type="project" value="UniProtKB-KW"/>
</dbReference>
<keyword evidence="12" id="KW-0472">Membrane</keyword>
<evidence type="ECO:0000256" key="8">
    <source>
        <dbReference type="ARBA" id="ARBA00022982"/>
    </source>
</evidence>
<evidence type="ECO:0000256" key="9">
    <source>
        <dbReference type="ARBA" id="ARBA00022989"/>
    </source>
</evidence>
<dbReference type="GO" id="GO:0016020">
    <property type="term" value="C:membrane"/>
    <property type="evidence" value="ECO:0007669"/>
    <property type="project" value="UniProtKB-SubCell"/>
</dbReference>
<evidence type="ECO:0000313" key="15">
    <source>
        <dbReference type="Proteomes" id="UP001209878"/>
    </source>
</evidence>
<feature type="compositionally biased region" description="Polar residues" evidence="13">
    <location>
        <begin position="104"/>
        <end position="113"/>
    </location>
</feature>
<evidence type="ECO:0000256" key="11">
    <source>
        <dbReference type="ARBA" id="ARBA00023004"/>
    </source>
</evidence>
<evidence type="ECO:0000256" key="2">
    <source>
        <dbReference type="ARBA" id="ARBA00004370"/>
    </source>
</evidence>
<dbReference type="InterPro" id="IPR038659">
    <property type="entry name" value="AOX_sf"/>
</dbReference>
<evidence type="ECO:0000256" key="3">
    <source>
        <dbReference type="ARBA" id="ARBA00008388"/>
    </source>
</evidence>
<evidence type="ECO:0000256" key="6">
    <source>
        <dbReference type="ARBA" id="ARBA00022692"/>
    </source>
</evidence>
<reference evidence="14" key="1">
    <citation type="journal article" date="2023" name="Mol. Biol. Evol.">
        <title>Third-Generation Sequencing Reveals the Adaptive Role of the Epigenome in Three Deep-Sea Polychaetes.</title>
        <authorList>
            <person name="Perez M."/>
            <person name="Aroh O."/>
            <person name="Sun Y."/>
            <person name="Lan Y."/>
            <person name="Juniper S.K."/>
            <person name="Young C.R."/>
            <person name="Angers B."/>
            <person name="Qian P.Y."/>
        </authorList>
    </citation>
    <scope>NUCLEOTIDE SEQUENCE</scope>
    <source>
        <strain evidence="14">R07B-5</strain>
    </source>
</reference>
<keyword evidence="15" id="KW-1185">Reference proteome</keyword>
<organism evidence="14 15">
    <name type="scientific">Ridgeia piscesae</name>
    <name type="common">Tubeworm</name>
    <dbReference type="NCBI Taxonomy" id="27915"/>
    <lineage>
        <taxon>Eukaryota</taxon>
        <taxon>Metazoa</taxon>
        <taxon>Spiralia</taxon>
        <taxon>Lophotrochozoa</taxon>
        <taxon>Annelida</taxon>
        <taxon>Polychaeta</taxon>
        <taxon>Sedentaria</taxon>
        <taxon>Canalipalpata</taxon>
        <taxon>Sabellida</taxon>
        <taxon>Siboglinidae</taxon>
        <taxon>Ridgeia</taxon>
    </lineage>
</organism>
<comment type="cofactor">
    <cofactor evidence="1">
        <name>Fe cation</name>
        <dbReference type="ChEBI" id="CHEBI:24875"/>
    </cofactor>
</comment>
<keyword evidence="10" id="KW-0560">Oxidoreductase</keyword>
<comment type="similarity">
    <text evidence="3">Belongs to the alternative oxidase family.</text>
</comment>
<keyword evidence="6" id="KW-0812">Transmembrane</keyword>
<dbReference type="AlphaFoldDB" id="A0AAD9P116"/>